<accession>A0A6M1RXJ4</accession>
<gene>
    <name evidence="3" type="ORF">G4L39_12470</name>
</gene>
<evidence type="ECO:0000259" key="2">
    <source>
        <dbReference type="Pfam" id="PF06439"/>
    </source>
</evidence>
<dbReference type="Gene3D" id="2.60.120.560">
    <property type="entry name" value="Exo-inulinase, domain 1"/>
    <property type="match status" value="1"/>
</dbReference>
<feature type="region of interest" description="Disordered" evidence="1">
    <location>
        <begin position="18"/>
        <end position="51"/>
    </location>
</feature>
<reference evidence="3 4" key="1">
    <citation type="submission" date="2020-02" db="EMBL/GenBank/DDBJ databases">
        <title>Draft genome sequence of Limisphaera ngatamarikiensis NGM72.4T, a thermophilic Verrucomicrobia grouped in subdivision 3.</title>
        <authorList>
            <person name="Carere C.R."/>
            <person name="Steen J."/>
            <person name="Hugenholtz P."/>
            <person name="Stott M.B."/>
        </authorList>
    </citation>
    <scope>NUCLEOTIDE SEQUENCE [LARGE SCALE GENOMIC DNA]</scope>
    <source>
        <strain evidence="3 4">NGM72.4</strain>
    </source>
</reference>
<comment type="caution">
    <text evidence="3">The sequence shown here is derived from an EMBL/GenBank/DDBJ whole genome shotgun (WGS) entry which is preliminary data.</text>
</comment>
<evidence type="ECO:0000256" key="1">
    <source>
        <dbReference type="SAM" id="MobiDB-lite"/>
    </source>
</evidence>
<dbReference type="GO" id="GO:0016787">
    <property type="term" value="F:hydrolase activity"/>
    <property type="evidence" value="ECO:0007669"/>
    <property type="project" value="InterPro"/>
</dbReference>
<name>A0A6M1RXJ4_9BACT</name>
<keyword evidence="4" id="KW-1185">Reference proteome</keyword>
<proteinExistence type="predicted"/>
<dbReference type="InterPro" id="IPR010496">
    <property type="entry name" value="AL/BT2_dom"/>
</dbReference>
<organism evidence="3 4">
    <name type="scientific">Limisphaera ngatamarikiensis</name>
    <dbReference type="NCBI Taxonomy" id="1324935"/>
    <lineage>
        <taxon>Bacteria</taxon>
        <taxon>Pseudomonadati</taxon>
        <taxon>Verrucomicrobiota</taxon>
        <taxon>Verrucomicrobiia</taxon>
        <taxon>Limisphaerales</taxon>
        <taxon>Limisphaeraceae</taxon>
        <taxon>Limisphaera</taxon>
    </lineage>
</organism>
<evidence type="ECO:0000313" key="4">
    <source>
        <dbReference type="Proteomes" id="UP000477311"/>
    </source>
</evidence>
<protein>
    <submittedName>
        <fullName evidence="3">DUF1080 domain-containing protein</fullName>
    </submittedName>
</protein>
<dbReference type="EMBL" id="JAAKYA010000082">
    <property type="protein sequence ID" value="NGO40201.1"/>
    <property type="molecule type" value="Genomic_DNA"/>
</dbReference>
<dbReference type="Proteomes" id="UP000477311">
    <property type="component" value="Unassembled WGS sequence"/>
</dbReference>
<evidence type="ECO:0000313" key="3">
    <source>
        <dbReference type="EMBL" id="NGO40201.1"/>
    </source>
</evidence>
<dbReference type="Pfam" id="PF06439">
    <property type="entry name" value="3keto-disac_hyd"/>
    <property type="match status" value="1"/>
</dbReference>
<sequence length="339" mass="37611">MGVLGWCSAVGAEFPPSGPDPRWIPHDRTRPRPPVIVPATPSTQAEPGRPPSDAVVLFDGKDLSAWCAMDGSPSKWVVRDGYMECTPGSGYIRTRRCFGDVQLHLEWAAPAKPQGSGQGRGNSGLFFGLDRYEVQILDSYENETYADGQAGAIYGQYPPLVNASRPPGEWQTYDVVYLAPRFDGEGRLVSPARLTVFHNGVLIHYHVPLTGPTQWINRPPYGAHPEKLPISLQDHGNPVRFRNIWVRELGPPSKPEYMLSRSLLDRYAGRYDQLTISREGDHLVARIGGESVVLYAESETKFFGKSTDLQIEFKPGPDGEVNELIWSVGEGANRATRRR</sequence>
<feature type="domain" description="3-keto-alpha-glucoside-1,2-lyase/3-keto-2-hydroxy-glucal hydratase" evidence="2">
    <location>
        <begin position="54"/>
        <end position="247"/>
    </location>
</feature>
<dbReference type="AlphaFoldDB" id="A0A6M1RXJ4"/>